<feature type="domain" description="Cysteinyl-tRNA ligase anticodon binding" evidence="2">
    <location>
        <begin position="36"/>
        <end position="81"/>
    </location>
</feature>
<gene>
    <name evidence="3" type="ORF">RWE15_16280</name>
</gene>
<comment type="caution">
    <text evidence="3">The sequence shown here is derived from an EMBL/GenBank/DDBJ whole genome shotgun (WGS) entry which is preliminary data.</text>
</comment>
<evidence type="ECO:0000313" key="3">
    <source>
        <dbReference type="EMBL" id="MDY0395690.1"/>
    </source>
</evidence>
<evidence type="ECO:0000313" key="4">
    <source>
        <dbReference type="Proteomes" id="UP001281447"/>
    </source>
</evidence>
<protein>
    <recommendedName>
        <fullName evidence="2">Cysteinyl-tRNA ligase anticodon binding domain-containing protein</fullName>
    </recommendedName>
</protein>
<dbReference type="Pfam" id="PF23493">
    <property type="entry name" value="CysS_C"/>
    <property type="match status" value="1"/>
</dbReference>
<evidence type="ECO:0000259" key="2">
    <source>
        <dbReference type="Pfam" id="PF23493"/>
    </source>
</evidence>
<dbReference type="Proteomes" id="UP001281447">
    <property type="component" value="Unassembled WGS sequence"/>
</dbReference>
<accession>A0ABU5C8L8</accession>
<organism evidence="3 4">
    <name type="scientific">Tigheibacillus halophilus</name>
    <dbReference type="NCBI Taxonomy" id="361280"/>
    <lineage>
        <taxon>Bacteria</taxon>
        <taxon>Bacillati</taxon>
        <taxon>Bacillota</taxon>
        <taxon>Bacilli</taxon>
        <taxon>Bacillales</taxon>
        <taxon>Bacillaceae</taxon>
        <taxon>Tigheibacillus</taxon>
    </lineage>
</organism>
<dbReference type="EMBL" id="JAWDIP010000003">
    <property type="protein sequence ID" value="MDY0395690.1"/>
    <property type="molecule type" value="Genomic_DNA"/>
</dbReference>
<keyword evidence="1" id="KW-0175">Coiled coil</keyword>
<dbReference type="InterPro" id="IPR056411">
    <property type="entry name" value="CysS_C"/>
</dbReference>
<evidence type="ECO:0000256" key="1">
    <source>
        <dbReference type="SAM" id="Coils"/>
    </source>
</evidence>
<name>A0ABU5C8L8_9BACI</name>
<proteinExistence type="predicted"/>
<sequence length="117" mass="13962">METKVDKAHEAFHRYQYPWCEKDPFEGQYQRWVLGHPDFPENVNTLLHARERALKEDEEKDAKHLREDLAKLGAIIKDEKKSAICQDGTWHQSWKLIIVMQYFHEFAACGYGYLHTR</sequence>
<keyword evidence="4" id="KW-1185">Reference proteome</keyword>
<feature type="coiled-coil region" evidence="1">
    <location>
        <begin position="48"/>
        <end position="75"/>
    </location>
</feature>
<reference evidence="3 4" key="1">
    <citation type="submission" date="2023-10" db="EMBL/GenBank/DDBJ databases">
        <title>Virgibacillus halophilus 5B73C genome.</title>
        <authorList>
            <person name="Miliotis G."/>
            <person name="Sengupta P."/>
            <person name="Hameed A."/>
            <person name="Chuvochina M."/>
            <person name="Mcdonagh F."/>
            <person name="Simpson A.C."/>
            <person name="Singh N.K."/>
            <person name="Rekha P.D."/>
            <person name="Raman K."/>
            <person name="Hugenholtz P."/>
            <person name="Venkateswaran K."/>
        </authorList>
    </citation>
    <scope>NUCLEOTIDE SEQUENCE [LARGE SCALE GENOMIC DNA]</scope>
    <source>
        <strain evidence="3 4">5B73C</strain>
    </source>
</reference>